<organism evidence="1 2">
    <name type="scientific">Qingrenia yutianensis</name>
    <dbReference type="NCBI Taxonomy" id="2763676"/>
    <lineage>
        <taxon>Bacteria</taxon>
        <taxon>Bacillati</taxon>
        <taxon>Bacillota</taxon>
        <taxon>Clostridia</taxon>
        <taxon>Eubacteriales</taxon>
        <taxon>Oscillospiraceae</taxon>
        <taxon>Qingrenia</taxon>
    </lineage>
</organism>
<reference evidence="1" key="1">
    <citation type="submission" date="2020-08" db="EMBL/GenBank/DDBJ databases">
        <title>Genome public.</title>
        <authorList>
            <person name="Liu C."/>
            <person name="Sun Q."/>
        </authorList>
    </citation>
    <scope>NUCLEOTIDE SEQUENCE</scope>
    <source>
        <strain evidence="1">NSJ-50</strain>
    </source>
</reference>
<evidence type="ECO:0000313" key="1">
    <source>
        <dbReference type="EMBL" id="MBC8597454.1"/>
    </source>
</evidence>
<dbReference type="AlphaFoldDB" id="A0A926FFE3"/>
<dbReference type="Proteomes" id="UP000647416">
    <property type="component" value="Unassembled WGS sequence"/>
</dbReference>
<evidence type="ECO:0000313" key="2">
    <source>
        <dbReference type="Proteomes" id="UP000647416"/>
    </source>
</evidence>
<dbReference type="Gene3D" id="2.30.130.30">
    <property type="entry name" value="Hypothetical protein"/>
    <property type="match status" value="1"/>
</dbReference>
<proteinExistence type="predicted"/>
<accession>A0A926FFE3</accession>
<dbReference type="RefSeq" id="WP_262432727.1">
    <property type="nucleotide sequence ID" value="NZ_JACRTE010000032.1"/>
</dbReference>
<keyword evidence="2" id="KW-1185">Reference proteome</keyword>
<gene>
    <name evidence="1" type="ORF">H8706_11355</name>
</gene>
<dbReference type="EMBL" id="JACRTE010000032">
    <property type="protein sequence ID" value="MBC8597454.1"/>
    <property type="molecule type" value="Genomic_DNA"/>
</dbReference>
<dbReference type="SUPFAM" id="SSF88697">
    <property type="entry name" value="PUA domain-like"/>
    <property type="match status" value="1"/>
</dbReference>
<sequence>MKSVLISIKPKYCVLIVTGQKTIEVRKTKPRIDTPFKCYIYCTKDKSKKLPLHGKVIGEFVCDKITEFEGEFWDDETYERIQTIIKDGERYYEYGENEYETVATNEDEKYEENWLRKQSCVSWEEMRKYVGAGITEFYGWHISNLVIYQEPNEIDEFYKACDKPPFTDCTWCIEKRDCVCQRLKRPPQSWCYVEELRS</sequence>
<name>A0A926FFE3_9FIRM</name>
<protein>
    <recommendedName>
        <fullName evidence="3">ASCH domain-containing protein</fullName>
    </recommendedName>
</protein>
<dbReference type="InterPro" id="IPR015947">
    <property type="entry name" value="PUA-like_sf"/>
</dbReference>
<comment type="caution">
    <text evidence="1">The sequence shown here is derived from an EMBL/GenBank/DDBJ whole genome shotgun (WGS) entry which is preliminary data.</text>
</comment>
<evidence type="ECO:0008006" key="3">
    <source>
        <dbReference type="Google" id="ProtNLM"/>
    </source>
</evidence>